<sequence length="79" mass="9239">MKESKINYNRKDGFGNSIIPVKGKYSFVFICPECGENDVVSDFNTPDEAESEMERRISEHKMYDNCTFDWVGFNRKSKE</sequence>
<keyword evidence="2" id="KW-1185">Reference proteome</keyword>
<protein>
    <submittedName>
        <fullName evidence="1">Uncharacterized protein</fullName>
    </submittedName>
</protein>
<dbReference type="RefSeq" id="WP_185694371.1">
    <property type="nucleotide sequence ID" value="NZ_JACHVA010000132.1"/>
</dbReference>
<comment type="caution">
    <text evidence="1">The sequence shown here is derived from an EMBL/GenBank/DDBJ whole genome shotgun (WGS) entry which is preliminary data.</text>
</comment>
<evidence type="ECO:0000313" key="2">
    <source>
        <dbReference type="Proteomes" id="UP000525652"/>
    </source>
</evidence>
<organism evidence="1 2">
    <name type="scientific">Puniceicoccus vermicola</name>
    <dbReference type="NCBI Taxonomy" id="388746"/>
    <lineage>
        <taxon>Bacteria</taxon>
        <taxon>Pseudomonadati</taxon>
        <taxon>Verrucomicrobiota</taxon>
        <taxon>Opitutia</taxon>
        <taxon>Puniceicoccales</taxon>
        <taxon>Puniceicoccaceae</taxon>
        <taxon>Puniceicoccus</taxon>
    </lineage>
</organism>
<name>A0A7X1B3I6_9BACT</name>
<dbReference type="AlphaFoldDB" id="A0A7X1B3I6"/>
<dbReference type="EMBL" id="JACHVA010000132">
    <property type="protein sequence ID" value="MBC2603750.1"/>
    <property type="molecule type" value="Genomic_DNA"/>
</dbReference>
<reference evidence="1 2" key="1">
    <citation type="submission" date="2020-07" db="EMBL/GenBank/DDBJ databases">
        <authorList>
            <person name="Feng X."/>
        </authorList>
    </citation>
    <scope>NUCLEOTIDE SEQUENCE [LARGE SCALE GENOMIC DNA]</scope>
    <source>
        <strain evidence="1 2">JCM14086</strain>
    </source>
</reference>
<evidence type="ECO:0000313" key="1">
    <source>
        <dbReference type="EMBL" id="MBC2603750.1"/>
    </source>
</evidence>
<gene>
    <name evidence="1" type="ORF">H5P30_18380</name>
</gene>
<proteinExistence type="predicted"/>
<dbReference type="Proteomes" id="UP000525652">
    <property type="component" value="Unassembled WGS sequence"/>
</dbReference>
<accession>A0A7X1B3I6</accession>